<evidence type="ECO:0000313" key="2">
    <source>
        <dbReference type="EMBL" id="KAL3686503.1"/>
    </source>
</evidence>
<organism evidence="2 3">
    <name type="scientific">Riccia sorocarpa</name>
    <dbReference type="NCBI Taxonomy" id="122646"/>
    <lineage>
        <taxon>Eukaryota</taxon>
        <taxon>Viridiplantae</taxon>
        <taxon>Streptophyta</taxon>
        <taxon>Embryophyta</taxon>
        <taxon>Marchantiophyta</taxon>
        <taxon>Marchantiopsida</taxon>
        <taxon>Marchantiidae</taxon>
        <taxon>Marchantiales</taxon>
        <taxon>Ricciaceae</taxon>
        <taxon>Riccia</taxon>
    </lineage>
</organism>
<dbReference type="Proteomes" id="UP001633002">
    <property type="component" value="Unassembled WGS sequence"/>
</dbReference>
<reference evidence="2 3" key="1">
    <citation type="submission" date="2024-09" db="EMBL/GenBank/DDBJ databases">
        <title>Chromosome-scale assembly of Riccia sorocarpa.</title>
        <authorList>
            <person name="Paukszto L."/>
        </authorList>
    </citation>
    <scope>NUCLEOTIDE SEQUENCE [LARGE SCALE GENOMIC DNA]</scope>
    <source>
        <strain evidence="2">LP-2024</strain>
        <tissue evidence="2">Aerial parts of the thallus</tissue>
    </source>
</reference>
<proteinExistence type="predicted"/>
<comment type="caution">
    <text evidence="2">The sequence shown here is derived from an EMBL/GenBank/DDBJ whole genome shotgun (WGS) entry which is preliminary data.</text>
</comment>
<dbReference type="EMBL" id="JBJQOH010000005">
    <property type="protein sequence ID" value="KAL3686503.1"/>
    <property type="molecule type" value="Genomic_DNA"/>
</dbReference>
<feature type="compositionally biased region" description="Polar residues" evidence="1">
    <location>
        <begin position="142"/>
        <end position="158"/>
    </location>
</feature>
<sequence>MLRRLMSDEIKEGVKRRLEEFLVNLYQGVEESGRSAAREILWPGGMGPLCHYVGNMFNLRNPLELLTRNLERAGLLHFVPREYFSRGDEEALQDILDEGNVVENLDTGAGTSAADEQTVELGTLEADPVDAPERSKHRTQEKSTQPAKRQKVVSATDT</sequence>
<feature type="region of interest" description="Disordered" evidence="1">
    <location>
        <begin position="106"/>
        <end position="158"/>
    </location>
</feature>
<feature type="compositionally biased region" description="Basic and acidic residues" evidence="1">
    <location>
        <begin position="131"/>
        <end position="141"/>
    </location>
</feature>
<protein>
    <submittedName>
        <fullName evidence="2">Uncharacterized protein</fullName>
    </submittedName>
</protein>
<evidence type="ECO:0000256" key="1">
    <source>
        <dbReference type="SAM" id="MobiDB-lite"/>
    </source>
</evidence>
<dbReference type="AlphaFoldDB" id="A0ABD3H4Z2"/>
<keyword evidence="3" id="KW-1185">Reference proteome</keyword>
<gene>
    <name evidence="2" type="ORF">R1sor_009077</name>
</gene>
<name>A0ABD3H4Z2_9MARC</name>
<accession>A0ABD3H4Z2</accession>
<evidence type="ECO:0000313" key="3">
    <source>
        <dbReference type="Proteomes" id="UP001633002"/>
    </source>
</evidence>